<evidence type="ECO:0000259" key="1">
    <source>
        <dbReference type="SMART" id="SM00849"/>
    </source>
</evidence>
<dbReference type="InterPro" id="IPR001279">
    <property type="entry name" value="Metallo-B-lactamas"/>
</dbReference>
<evidence type="ECO:0000313" key="2">
    <source>
        <dbReference type="EMBL" id="MBF0969972.1"/>
    </source>
</evidence>
<dbReference type="PANTHER" id="PTHR42663:SF6">
    <property type="entry name" value="HYDROLASE C777.06C-RELATED"/>
    <property type="match status" value="1"/>
</dbReference>
<dbReference type="SMART" id="SM00849">
    <property type="entry name" value="Lactamase_B"/>
    <property type="match status" value="1"/>
</dbReference>
<feature type="domain" description="Metallo-beta-lactamase" evidence="1">
    <location>
        <begin position="34"/>
        <end position="202"/>
    </location>
</feature>
<name>A0A929WYU6_9BACT</name>
<dbReference type="InterPro" id="IPR036866">
    <property type="entry name" value="RibonucZ/Hydroxyglut_hydro"/>
</dbReference>
<dbReference type="RefSeq" id="WP_303763155.1">
    <property type="nucleotide sequence ID" value="NZ_JABZGR010000005.1"/>
</dbReference>
<dbReference type="Proteomes" id="UP000704068">
    <property type="component" value="Unassembled WGS sequence"/>
</dbReference>
<dbReference type="SUPFAM" id="SSF56281">
    <property type="entry name" value="Metallo-hydrolase/oxidoreductase"/>
    <property type="match status" value="1"/>
</dbReference>
<dbReference type="AlphaFoldDB" id="A0A929WYU6"/>
<dbReference type="PANTHER" id="PTHR42663">
    <property type="entry name" value="HYDROLASE C777.06C-RELATED-RELATED"/>
    <property type="match status" value="1"/>
</dbReference>
<dbReference type="CDD" id="cd16279">
    <property type="entry name" value="metallo-hydrolase-like_MBL-fold"/>
    <property type="match status" value="1"/>
</dbReference>
<dbReference type="EMBL" id="JABZGR010000005">
    <property type="protein sequence ID" value="MBF0969972.1"/>
    <property type="molecule type" value="Genomic_DNA"/>
</dbReference>
<gene>
    <name evidence="2" type="ORF">HXK21_02865</name>
</gene>
<protein>
    <submittedName>
        <fullName evidence="2">MBL fold metallo-hydrolase</fullName>
    </submittedName>
</protein>
<reference evidence="2" key="1">
    <citation type="submission" date="2020-04" db="EMBL/GenBank/DDBJ databases">
        <title>Deep metagenomics examines the oral microbiome during advanced dental caries in children, revealing novel taxa and co-occurrences with host molecules.</title>
        <authorList>
            <person name="Baker J.L."/>
            <person name="Morton J.T."/>
            <person name="Dinis M."/>
            <person name="Alvarez R."/>
            <person name="Tran N.C."/>
            <person name="Knight R."/>
            <person name="Edlund A."/>
        </authorList>
    </citation>
    <scope>NUCLEOTIDE SEQUENCE</scope>
    <source>
        <strain evidence="2">JCVI_34_bin.1</strain>
    </source>
</reference>
<organism evidence="2 3">
    <name type="scientific">Alloprevotella tannerae</name>
    <dbReference type="NCBI Taxonomy" id="76122"/>
    <lineage>
        <taxon>Bacteria</taxon>
        <taxon>Pseudomonadati</taxon>
        <taxon>Bacteroidota</taxon>
        <taxon>Bacteroidia</taxon>
        <taxon>Bacteroidales</taxon>
        <taxon>Prevotellaceae</taxon>
        <taxon>Alloprevotella</taxon>
    </lineage>
</organism>
<comment type="caution">
    <text evidence="2">The sequence shown here is derived from an EMBL/GenBank/DDBJ whole genome shotgun (WGS) entry which is preliminary data.</text>
</comment>
<accession>A0A929WYU6</accession>
<proteinExistence type="predicted"/>
<evidence type="ECO:0000313" key="3">
    <source>
        <dbReference type="Proteomes" id="UP000704068"/>
    </source>
</evidence>
<sequence>MNLTFLGTGTSCGVPALGCTCKVCQSTDSRDKRLRTSALLESEGGTRILIDCGPDFRAQMLNRPFKPLDAVLLTHLHYDHVGGLDDLRPFSFRSSLPIYANQVTARSIYDHMPYCFQSHAQSIVPRFKLKEVSAYQPFAVRELVILPLLVMHGKMPILGFRIGSFAYITDMSHLPDESLQLLQGVETFVVNALQLKNTHPTHQNIPQALQLIAKFNPQQTYLIHMSHNAGFHADSSKFLPPNVAFAYDGLEIKC</sequence>
<dbReference type="Gene3D" id="3.60.15.10">
    <property type="entry name" value="Ribonuclease Z/Hydroxyacylglutathione hydrolase-like"/>
    <property type="match status" value="1"/>
</dbReference>
<dbReference type="Pfam" id="PF12706">
    <property type="entry name" value="Lactamase_B_2"/>
    <property type="match status" value="1"/>
</dbReference>